<comment type="caution">
    <text evidence="1">The sequence shown here is derived from an EMBL/GenBank/DDBJ whole genome shotgun (WGS) entry which is preliminary data.</text>
</comment>
<name>A0A0B3VHF7_9FIRM</name>
<proteinExistence type="predicted"/>
<dbReference type="Pfam" id="PF09719">
    <property type="entry name" value="C_GCAxxG_C_C"/>
    <property type="match status" value="1"/>
</dbReference>
<dbReference type="InterPro" id="IPR010181">
    <property type="entry name" value="CGCAxxGCC_motif"/>
</dbReference>
<dbReference type="OrthoDB" id="1624765at2"/>
<dbReference type="STRING" id="1577792.QX51_14975"/>
<dbReference type="AlphaFoldDB" id="A0A0B3VHF7"/>
<accession>A0A0B3VHF7</accession>
<evidence type="ECO:0000313" key="1">
    <source>
        <dbReference type="EMBL" id="KHS56211.1"/>
    </source>
</evidence>
<organism evidence="1 2">
    <name type="scientific">Terrisporobacter othiniensis</name>
    <dbReference type="NCBI Taxonomy" id="1577792"/>
    <lineage>
        <taxon>Bacteria</taxon>
        <taxon>Bacillati</taxon>
        <taxon>Bacillota</taxon>
        <taxon>Clostridia</taxon>
        <taxon>Peptostreptococcales</taxon>
        <taxon>Peptostreptococcaceae</taxon>
        <taxon>Terrisporobacter</taxon>
    </lineage>
</organism>
<dbReference type="SUPFAM" id="SSF48695">
    <property type="entry name" value="Multiheme cytochromes"/>
    <property type="match status" value="1"/>
</dbReference>
<dbReference type="RefSeq" id="WP_039680707.1">
    <property type="nucleotide sequence ID" value="NZ_JAWGXO010000018.1"/>
</dbReference>
<protein>
    <submittedName>
        <fullName evidence="1">Oxidoreductase</fullName>
    </submittedName>
</protein>
<dbReference type="NCBIfam" id="TIGR01909">
    <property type="entry name" value="C_GCAxxG_C_C"/>
    <property type="match status" value="1"/>
</dbReference>
<keyword evidence="2" id="KW-1185">Reference proteome</keyword>
<reference evidence="1 2" key="1">
    <citation type="submission" date="2014-12" db="EMBL/GenBank/DDBJ databases">
        <title>Draft genome sequence of Terrisporobacter sp. 08-306576, isolated from the blood culture of a bacteremia patient.</title>
        <authorList>
            <person name="Lund L.C."/>
            <person name="Sydenham T.V."/>
            <person name="Hogh S.V."/>
            <person name="Skov M.N."/>
            <person name="Kemp M."/>
            <person name="Justesen U.S."/>
        </authorList>
    </citation>
    <scope>NUCLEOTIDE SEQUENCE [LARGE SCALE GENOMIC DNA]</scope>
    <source>
        <strain evidence="1 2">08-306576</strain>
    </source>
</reference>
<dbReference type="InterPro" id="IPR036280">
    <property type="entry name" value="Multihaem_cyt_sf"/>
</dbReference>
<gene>
    <name evidence="1" type="ORF">QX51_14975</name>
</gene>
<dbReference type="EMBL" id="JWHR01000119">
    <property type="protein sequence ID" value="KHS56211.1"/>
    <property type="molecule type" value="Genomic_DNA"/>
</dbReference>
<dbReference type="Proteomes" id="UP000031189">
    <property type="component" value="Unassembled WGS sequence"/>
</dbReference>
<evidence type="ECO:0000313" key="2">
    <source>
        <dbReference type="Proteomes" id="UP000031189"/>
    </source>
</evidence>
<sequence>MTKPSIYHSQGYNCAEALIKSYNEEFNTDIPVALGSGMGTGMTVGSLCGAVNAAVLVAGFIKGREDNSIPNEARKYSKEIMKKVRDQYDSEICSNLKKNKVSCSEIIDFSYNALKEVLKDL</sequence>